<dbReference type="Proteomes" id="UP000539538">
    <property type="component" value="Unassembled WGS sequence"/>
</dbReference>
<evidence type="ECO:0000313" key="4">
    <source>
        <dbReference type="Proteomes" id="UP000539538"/>
    </source>
</evidence>
<feature type="compositionally biased region" description="Acidic residues" evidence="1">
    <location>
        <begin position="85"/>
        <end position="101"/>
    </location>
</feature>
<feature type="compositionally biased region" description="Low complexity" evidence="1">
    <location>
        <begin position="74"/>
        <end position="84"/>
    </location>
</feature>
<evidence type="ECO:0000256" key="2">
    <source>
        <dbReference type="SAM" id="SignalP"/>
    </source>
</evidence>
<dbReference type="RefSeq" id="WP_183262243.1">
    <property type="nucleotide sequence ID" value="NZ_BAAAVZ010000003.1"/>
</dbReference>
<feature type="signal peptide" evidence="2">
    <location>
        <begin position="1"/>
        <end position="35"/>
    </location>
</feature>
<dbReference type="EMBL" id="JACHOT010000001">
    <property type="protein sequence ID" value="MBB4650172.1"/>
    <property type="molecule type" value="Genomic_DNA"/>
</dbReference>
<protein>
    <recommendedName>
        <fullName evidence="5">Fibronectin attachment protein</fullName>
    </recommendedName>
</protein>
<sequence>MRPKTEITARGALRIAALGLAASFAFSLTATSALALSEIKREEIPAPVTPPNPATDEGTGPENSVPMPDPIQAPPAASAPGGSEEAPEDQPAEPQDAEPDAPDATGPAAPHLDPDGPLPEIVYDLSRLPEPVARMRNLLVEAAKTGDIEKLRPLIGQGESMPQLSFGEIDGDPIAFIKGLSGDGEGQELLAIMEEVLNAGYVHLGEGTDEDLYVWPYFFGIPLEKLDARQKVELFKIVTAGDYEDMKQYGTYVFYRLGITPDGRWAFFVAGD</sequence>
<evidence type="ECO:0000313" key="3">
    <source>
        <dbReference type="EMBL" id="MBB4650172.1"/>
    </source>
</evidence>
<gene>
    <name evidence="3" type="ORF">GGQ99_001894</name>
</gene>
<keyword evidence="4" id="KW-1185">Reference proteome</keyword>
<feature type="chain" id="PRO_5046696754" description="Fibronectin attachment protein" evidence="2">
    <location>
        <begin position="36"/>
        <end position="272"/>
    </location>
</feature>
<organism evidence="3 4">
    <name type="scientific">Aminobacter niigataensis</name>
    <dbReference type="NCBI Taxonomy" id="83265"/>
    <lineage>
        <taxon>Bacteria</taxon>
        <taxon>Pseudomonadati</taxon>
        <taxon>Pseudomonadota</taxon>
        <taxon>Alphaproteobacteria</taxon>
        <taxon>Hyphomicrobiales</taxon>
        <taxon>Phyllobacteriaceae</taxon>
        <taxon>Aminobacter</taxon>
    </lineage>
</organism>
<evidence type="ECO:0000256" key="1">
    <source>
        <dbReference type="SAM" id="MobiDB-lite"/>
    </source>
</evidence>
<evidence type="ECO:0008006" key="5">
    <source>
        <dbReference type="Google" id="ProtNLM"/>
    </source>
</evidence>
<name>A0ABR6L097_9HYPH</name>
<keyword evidence="2" id="KW-0732">Signal</keyword>
<accession>A0ABR6L097</accession>
<feature type="region of interest" description="Disordered" evidence="1">
    <location>
        <begin position="39"/>
        <end position="121"/>
    </location>
</feature>
<comment type="caution">
    <text evidence="3">The sequence shown here is derived from an EMBL/GenBank/DDBJ whole genome shotgun (WGS) entry which is preliminary data.</text>
</comment>
<reference evidence="3 4" key="1">
    <citation type="submission" date="2020-08" db="EMBL/GenBank/DDBJ databases">
        <title>Genomic Encyclopedia of Type Strains, Phase IV (KMG-IV): sequencing the most valuable type-strain genomes for metagenomic binning, comparative biology and taxonomic classification.</title>
        <authorList>
            <person name="Goeker M."/>
        </authorList>
    </citation>
    <scope>NUCLEOTIDE SEQUENCE [LARGE SCALE GENOMIC DNA]</scope>
    <source>
        <strain evidence="3 4">DSM 7050</strain>
    </source>
</reference>
<proteinExistence type="predicted"/>